<dbReference type="Gene3D" id="3.40.630.30">
    <property type="match status" value="1"/>
</dbReference>
<dbReference type="EMBL" id="QGTJ01000002">
    <property type="protein sequence ID" value="PWV64581.1"/>
    <property type="molecule type" value="Genomic_DNA"/>
</dbReference>
<dbReference type="SUPFAM" id="SSF55729">
    <property type="entry name" value="Acyl-CoA N-acyltransferases (Nat)"/>
    <property type="match status" value="1"/>
</dbReference>
<dbReference type="GO" id="GO:0016747">
    <property type="term" value="F:acyltransferase activity, transferring groups other than amino-acyl groups"/>
    <property type="evidence" value="ECO:0007669"/>
    <property type="project" value="InterPro"/>
</dbReference>
<sequence>MAFTRSHPSDFLSWLALAREVEPLFGPMVDEEGFHAALRQAIGGEAAFCIRHDDGDALCGGVIISPAANEIVWLAVAERFRRRGFGRALLRGALDRLERRERIRVQTFAAGVAAGAAARRLYLAAGFSDVEAAGANPAGIATVIMQLPAL</sequence>
<keyword evidence="2" id="KW-0808">Transferase</keyword>
<organism evidence="2 3">
    <name type="scientific">Plasticicumulans acidivorans</name>
    <dbReference type="NCBI Taxonomy" id="886464"/>
    <lineage>
        <taxon>Bacteria</taxon>
        <taxon>Pseudomonadati</taxon>
        <taxon>Pseudomonadota</taxon>
        <taxon>Gammaproteobacteria</taxon>
        <taxon>Candidatus Competibacteraceae</taxon>
        <taxon>Plasticicumulans</taxon>
    </lineage>
</organism>
<dbReference type="PROSITE" id="PS51186">
    <property type="entry name" value="GNAT"/>
    <property type="match status" value="1"/>
</dbReference>
<evidence type="ECO:0000313" key="3">
    <source>
        <dbReference type="Proteomes" id="UP000246569"/>
    </source>
</evidence>
<dbReference type="InterPro" id="IPR016181">
    <property type="entry name" value="Acyl_CoA_acyltransferase"/>
</dbReference>
<reference evidence="2 3" key="1">
    <citation type="submission" date="2018-05" db="EMBL/GenBank/DDBJ databases">
        <title>Genomic Encyclopedia of Type Strains, Phase IV (KMG-IV): sequencing the most valuable type-strain genomes for metagenomic binning, comparative biology and taxonomic classification.</title>
        <authorList>
            <person name="Goeker M."/>
        </authorList>
    </citation>
    <scope>NUCLEOTIDE SEQUENCE [LARGE SCALE GENOMIC DNA]</scope>
    <source>
        <strain evidence="2 3">DSM 23606</strain>
    </source>
</reference>
<dbReference type="AlphaFoldDB" id="A0A317MYS7"/>
<dbReference type="OrthoDB" id="273614at2"/>
<proteinExistence type="predicted"/>
<dbReference type="InterPro" id="IPR000182">
    <property type="entry name" value="GNAT_dom"/>
</dbReference>
<feature type="domain" description="N-acetyltransferase" evidence="1">
    <location>
        <begin position="1"/>
        <end position="150"/>
    </location>
</feature>
<dbReference type="RefSeq" id="WP_110017230.1">
    <property type="nucleotide sequence ID" value="NZ_QGTJ01000002.1"/>
</dbReference>
<name>A0A317MYS7_9GAMM</name>
<dbReference type="Proteomes" id="UP000246569">
    <property type="component" value="Unassembled WGS sequence"/>
</dbReference>
<comment type="caution">
    <text evidence="2">The sequence shown here is derived from an EMBL/GenBank/DDBJ whole genome shotgun (WGS) entry which is preliminary data.</text>
</comment>
<gene>
    <name evidence="2" type="ORF">C7443_102231</name>
</gene>
<evidence type="ECO:0000313" key="2">
    <source>
        <dbReference type="EMBL" id="PWV64581.1"/>
    </source>
</evidence>
<protein>
    <submittedName>
        <fullName evidence="2">Acetyltransferase (GNAT) family protein</fullName>
    </submittedName>
</protein>
<dbReference type="Pfam" id="PF00583">
    <property type="entry name" value="Acetyltransf_1"/>
    <property type="match status" value="1"/>
</dbReference>
<evidence type="ECO:0000259" key="1">
    <source>
        <dbReference type="PROSITE" id="PS51186"/>
    </source>
</evidence>
<keyword evidence="3" id="KW-1185">Reference proteome</keyword>
<accession>A0A317MYS7</accession>